<evidence type="ECO:0000313" key="1">
    <source>
        <dbReference type="EMBL" id="TWW70787.1"/>
    </source>
</evidence>
<dbReference type="Proteomes" id="UP000324091">
    <property type="component" value="Chromosome 17"/>
</dbReference>
<evidence type="ECO:0000313" key="2">
    <source>
        <dbReference type="Proteomes" id="UP000324091"/>
    </source>
</evidence>
<accession>A0A5C6NYH2</accession>
<comment type="caution">
    <text evidence="1">The sequence shown here is derived from an EMBL/GenBank/DDBJ whole genome shotgun (WGS) entry which is preliminary data.</text>
</comment>
<dbReference type="EMBL" id="RHFK02000009">
    <property type="protein sequence ID" value="TWW70787.1"/>
    <property type="molecule type" value="Genomic_DNA"/>
</dbReference>
<gene>
    <name evidence="1" type="ORF">D4764_17G0002700</name>
</gene>
<reference evidence="1 2" key="1">
    <citation type="submission" date="2019-04" db="EMBL/GenBank/DDBJ databases">
        <title>Chromosome genome assembly for Takifugu flavidus.</title>
        <authorList>
            <person name="Xiao S."/>
        </authorList>
    </citation>
    <scope>NUCLEOTIDE SEQUENCE [LARGE SCALE GENOMIC DNA]</scope>
    <source>
        <strain evidence="1">HTHZ2018</strain>
        <tissue evidence="1">Muscle</tissue>
    </source>
</reference>
<proteinExistence type="predicted"/>
<keyword evidence="2" id="KW-1185">Reference proteome</keyword>
<name>A0A5C6NYH2_9TELE</name>
<organism evidence="1 2">
    <name type="scientific">Takifugu flavidus</name>
    <name type="common">sansaifugu</name>
    <dbReference type="NCBI Taxonomy" id="433684"/>
    <lineage>
        <taxon>Eukaryota</taxon>
        <taxon>Metazoa</taxon>
        <taxon>Chordata</taxon>
        <taxon>Craniata</taxon>
        <taxon>Vertebrata</taxon>
        <taxon>Euteleostomi</taxon>
        <taxon>Actinopterygii</taxon>
        <taxon>Neopterygii</taxon>
        <taxon>Teleostei</taxon>
        <taxon>Neoteleostei</taxon>
        <taxon>Acanthomorphata</taxon>
        <taxon>Eupercaria</taxon>
        <taxon>Tetraodontiformes</taxon>
        <taxon>Tetradontoidea</taxon>
        <taxon>Tetraodontidae</taxon>
        <taxon>Takifugu</taxon>
    </lineage>
</organism>
<sequence>MCARNHNSPHMRMDVGQTLFQVLVDLLGMTLYSGLGRGGSMVLVFQSIGSGGKRRQRNGESWWGWWGWRESLEEPGAGDSLGKVSP</sequence>
<protein>
    <submittedName>
        <fullName evidence="1">Uncharacterized protein</fullName>
    </submittedName>
</protein>
<dbReference type="AlphaFoldDB" id="A0A5C6NYH2"/>